<comment type="pathway">
    <text evidence="1 7">Lipid metabolism; fatty acid biosynthesis.</text>
</comment>
<dbReference type="PRINTS" id="PR01071">
    <property type="entry name" value="ACOABIOTINCC"/>
</dbReference>
<gene>
    <name evidence="10" type="primary">BCCP2_3</name>
    <name evidence="10" type="ORF">CK203_088870</name>
</gene>
<dbReference type="GO" id="GO:0009317">
    <property type="term" value="C:acetyl-CoA carboxylase complex"/>
    <property type="evidence" value="ECO:0007669"/>
    <property type="project" value="InterPro"/>
</dbReference>
<dbReference type="PROSITE" id="PS00188">
    <property type="entry name" value="BIOTIN"/>
    <property type="match status" value="1"/>
</dbReference>
<dbReference type="Proteomes" id="UP000288805">
    <property type="component" value="Unassembled WGS sequence"/>
</dbReference>
<evidence type="ECO:0000256" key="4">
    <source>
        <dbReference type="ARBA" id="ARBA00023098"/>
    </source>
</evidence>
<keyword evidence="6 7" id="KW-0092">Biotin</keyword>
<feature type="domain" description="Lipoyl-binding" evidence="9">
    <location>
        <begin position="45"/>
        <end position="122"/>
    </location>
</feature>
<dbReference type="Pfam" id="PF00364">
    <property type="entry name" value="Biotin_lipoyl"/>
    <property type="match status" value="1"/>
</dbReference>
<feature type="compositionally biased region" description="Pro residues" evidence="8">
    <location>
        <begin position="1"/>
        <end position="17"/>
    </location>
</feature>
<dbReference type="PROSITE" id="PS50968">
    <property type="entry name" value="BIOTINYL_LIPOYL"/>
    <property type="match status" value="1"/>
</dbReference>
<name>A0A438D4J7_VITVI</name>
<keyword evidence="7" id="KW-0150">Chloroplast</keyword>
<keyword evidence="3 7" id="KW-0276">Fatty acid metabolism</keyword>
<sequence length="123" mass="12882">MQPPLPHSMLPYQPPPAQVVAPASTAPSVPTPALPAPAQTSKSSHPPLKCPMAGTFYQSPGPGEPPFVKVGDKVQKGQVVCIVEAMKLMNEIEADQSGTIAEILAEDGSHPLLFMQPLLVIAP</sequence>
<dbReference type="GO" id="GO:0009507">
    <property type="term" value="C:chloroplast"/>
    <property type="evidence" value="ECO:0007669"/>
    <property type="project" value="UniProtKB-SubCell"/>
</dbReference>
<dbReference type="InterPro" id="IPR001882">
    <property type="entry name" value="Biotin_BS"/>
</dbReference>
<dbReference type="AlphaFoldDB" id="A0A438D4J7"/>
<dbReference type="UniPathway" id="UPA00094"/>
<evidence type="ECO:0000256" key="3">
    <source>
        <dbReference type="ARBA" id="ARBA00022832"/>
    </source>
</evidence>
<dbReference type="InterPro" id="IPR000089">
    <property type="entry name" value="Biotin_lipoyl"/>
</dbReference>
<dbReference type="InterPro" id="IPR001249">
    <property type="entry name" value="AcCoA_biotinCC"/>
</dbReference>
<keyword evidence="4 7" id="KW-0443">Lipid metabolism</keyword>
<reference evidence="10 11" key="1">
    <citation type="journal article" date="2018" name="PLoS Genet.">
        <title>Population sequencing reveals clonal diversity and ancestral inbreeding in the grapevine cultivar Chardonnay.</title>
        <authorList>
            <person name="Roach M.J."/>
            <person name="Johnson D.L."/>
            <person name="Bohlmann J."/>
            <person name="van Vuuren H.J."/>
            <person name="Jones S.J."/>
            <person name="Pretorius I.S."/>
            <person name="Schmidt S.A."/>
            <person name="Borneman A.R."/>
        </authorList>
    </citation>
    <scope>NUCLEOTIDE SEQUENCE [LARGE SCALE GENOMIC DNA]</scope>
    <source>
        <strain evidence="11">cv. Chardonnay</strain>
        <tissue evidence="10">Leaf</tissue>
    </source>
</reference>
<dbReference type="Gene3D" id="2.40.50.100">
    <property type="match status" value="1"/>
</dbReference>
<keyword evidence="7" id="KW-0934">Plastid</keyword>
<dbReference type="EMBL" id="QGNW01001798">
    <property type="protein sequence ID" value="RVW30418.1"/>
    <property type="molecule type" value="Genomic_DNA"/>
</dbReference>
<dbReference type="PANTHER" id="PTHR43416">
    <property type="entry name" value="DIHYDROLIPOYLLYSINE-RESIDUE SUCCINYLTRANSFERASE COMPONENT OF 2-OXOGLUTARATE DEHYDROGENASE COMPLEX, MITOCHONDRIAL-RELATED"/>
    <property type="match status" value="1"/>
</dbReference>
<evidence type="ECO:0000256" key="6">
    <source>
        <dbReference type="ARBA" id="ARBA00023267"/>
    </source>
</evidence>
<evidence type="ECO:0000256" key="5">
    <source>
        <dbReference type="ARBA" id="ARBA00023160"/>
    </source>
</evidence>
<dbReference type="NCBIfam" id="TIGR00531">
    <property type="entry name" value="BCCP"/>
    <property type="match status" value="1"/>
</dbReference>
<evidence type="ECO:0000259" key="9">
    <source>
        <dbReference type="PROSITE" id="PS50968"/>
    </source>
</evidence>
<organism evidence="10 11">
    <name type="scientific">Vitis vinifera</name>
    <name type="common">Grape</name>
    <dbReference type="NCBI Taxonomy" id="29760"/>
    <lineage>
        <taxon>Eukaryota</taxon>
        <taxon>Viridiplantae</taxon>
        <taxon>Streptophyta</taxon>
        <taxon>Embryophyta</taxon>
        <taxon>Tracheophyta</taxon>
        <taxon>Spermatophyta</taxon>
        <taxon>Magnoliopsida</taxon>
        <taxon>eudicotyledons</taxon>
        <taxon>Gunneridae</taxon>
        <taxon>Pentapetalae</taxon>
        <taxon>rosids</taxon>
        <taxon>Vitales</taxon>
        <taxon>Vitaceae</taxon>
        <taxon>Viteae</taxon>
        <taxon>Vitis</taxon>
    </lineage>
</organism>
<evidence type="ECO:0000313" key="11">
    <source>
        <dbReference type="Proteomes" id="UP000288805"/>
    </source>
</evidence>
<dbReference type="SUPFAM" id="SSF51230">
    <property type="entry name" value="Single hybrid motif"/>
    <property type="match status" value="1"/>
</dbReference>
<feature type="compositionally biased region" description="Low complexity" evidence="8">
    <location>
        <begin position="18"/>
        <end position="28"/>
    </location>
</feature>
<protein>
    <recommendedName>
        <fullName evidence="7">Biotin carboxyl carrier protein of acetyl-CoA carboxylase</fullName>
    </recommendedName>
</protein>
<comment type="caution">
    <text evidence="10">The sequence shown here is derived from an EMBL/GenBank/DDBJ whole genome shotgun (WGS) entry which is preliminary data.</text>
</comment>
<evidence type="ECO:0000256" key="7">
    <source>
        <dbReference type="RuleBase" id="RU364072"/>
    </source>
</evidence>
<comment type="subcellular location">
    <subcellularLocation>
        <location evidence="7">Plastid</location>
        <location evidence="7">Chloroplast</location>
    </subcellularLocation>
</comment>
<dbReference type="InterPro" id="IPR050537">
    <property type="entry name" value="2-oxoacid_dehydrogenase"/>
</dbReference>
<proteinExistence type="predicted"/>
<dbReference type="FunFam" id="2.40.50.100:FF:000003">
    <property type="entry name" value="Acetyl-CoA carboxylase biotin carboxyl carrier protein"/>
    <property type="match status" value="1"/>
</dbReference>
<dbReference type="InterPro" id="IPR011053">
    <property type="entry name" value="Single_hybrid_motif"/>
</dbReference>
<dbReference type="CDD" id="cd06850">
    <property type="entry name" value="biotinyl_domain"/>
    <property type="match status" value="1"/>
</dbReference>
<dbReference type="PANTHER" id="PTHR43416:SF4">
    <property type="entry name" value="BIOTIN CARBOXYL CARRIER PROTEIN OF ACETYL-COA CARBOXYLASE 2, CHLOROPLASTIC"/>
    <property type="match status" value="1"/>
</dbReference>
<keyword evidence="2 7" id="KW-0444">Lipid biosynthesis</keyword>
<keyword evidence="5 7" id="KW-0275">Fatty acid biosynthesis</keyword>
<dbReference type="GO" id="GO:0006633">
    <property type="term" value="P:fatty acid biosynthetic process"/>
    <property type="evidence" value="ECO:0007669"/>
    <property type="project" value="UniProtKB-UniPathway"/>
</dbReference>
<evidence type="ECO:0000313" key="10">
    <source>
        <dbReference type="EMBL" id="RVW30418.1"/>
    </source>
</evidence>
<evidence type="ECO:0000256" key="8">
    <source>
        <dbReference type="SAM" id="MobiDB-lite"/>
    </source>
</evidence>
<dbReference type="GO" id="GO:0003989">
    <property type="term" value="F:acetyl-CoA carboxylase activity"/>
    <property type="evidence" value="ECO:0007669"/>
    <property type="project" value="InterPro"/>
</dbReference>
<evidence type="ECO:0000256" key="1">
    <source>
        <dbReference type="ARBA" id="ARBA00005194"/>
    </source>
</evidence>
<comment type="function">
    <text evidence="7">This protein is a component of the acetyl coenzyme A carboxylase complex; first, biotin carboxylase catalyzes the carboxylation of the carrier protein and then the transcarboxylase transfers the carboxyl group to form malonyl-CoA.</text>
</comment>
<evidence type="ECO:0000256" key="2">
    <source>
        <dbReference type="ARBA" id="ARBA00022516"/>
    </source>
</evidence>
<feature type="region of interest" description="Disordered" evidence="8">
    <location>
        <begin position="1"/>
        <end position="56"/>
    </location>
</feature>
<accession>A0A438D4J7</accession>